<dbReference type="Proteomes" id="UP001595935">
    <property type="component" value="Unassembled WGS sequence"/>
</dbReference>
<feature type="chain" id="PRO_5047382000" evidence="6">
    <location>
        <begin position="22"/>
        <end position="484"/>
    </location>
</feature>
<protein>
    <submittedName>
        <fullName evidence="9">RagB/SusD family nutrient uptake outer membrane protein</fullName>
    </submittedName>
</protein>
<evidence type="ECO:0000256" key="6">
    <source>
        <dbReference type="SAM" id="SignalP"/>
    </source>
</evidence>
<evidence type="ECO:0000256" key="1">
    <source>
        <dbReference type="ARBA" id="ARBA00004442"/>
    </source>
</evidence>
<feature type="domain" description="RagB/SusD" evidence="7">
    <location>
        <begin position="351"/>
        <end position="454"/>
    </location>
</feature>
<dbReference type="InterPro" id="IPR033985">
    <property type="entry name" value="SusD-like_N"/>
</dbReference>
<comment type="caution">
    <text evidence="9">The sequence shown here is derived from an EMBL/GenBank/DDBJ whole genome shotgun (WGS) entry which is preliminary data.</text>
</comment>
<dbReference type="RefSeq" id="WP_213258060.1">
    <property type="nucleotide sequence ID" value="NZ_JAGYWA010000004.1"/>
</dbReference>
<dbReference type="SUPFAM" id="SSF48452">
    <property type="entry name" value="TPR-like"/>
    <property type="match status" value="1"/>
</dbReference>
<dbReference type="InterPro" id="IPR011990">
    <property type="entry name" value="TPR-like_helical_dom_sf"/>
</dbReference>
<evidence type="ECO:0000256" key="2">
    <source>
        <dbReference type="ARBA" id="ARBA00006275"/>
    </source>
</evidence>
<proteinExistence type="inferred from homology"/>
<evidence type="ECO:0000259" key="8">
    <source>
        <dbReference type="Pfam" id="PF14322"/>
    </source>
</evidence>
<dbReference type="Pfam" id="PF07980">
    <property type="entry name" value="SusD_RagB"/>
    <property type="match status" value="1"/>
</dbReference>
<dbReference type="Gene3D" id="1.25.40.390">
    <property type="match status" value="1"/>
</dbReference>
<dbReference type="PROSITE" id="PS51257">
    <property type="entry name" value="PROKAR_LIPOPROTEIN"/>
    <property type="match status" value="1"/>
</dbReference>
<organism evidence="9 10">
    <name type="scientific">Flavobacterium branchiicola</name>
    <dbReference type="NCBI Taxonomy" id="1114875"/>
    <lineage>
        <taxon>Bacteria</taxon>
        <taxon>Pseudomonadati</taxon>
        <taxon>Bacteroidota</taxon>
        <taxon>Flavobacteriia</taxon>
        <taxon>Flavobacteriales</taxon>
        <taxon>Flavobacteriaceae</taxon>
        <taxon>Flavobacterium</taxon>
    </lineage>
</organism>
<evidence type="ECO:0000256" key="4">
    <source>
        <dbReference type="ARBA" id="ARBA00023136"/>
    </source>
</evidence>
<comment type="similarity">
    <text evidence="2">Belongs to the SusD family.</text>
</comment>
<dbReference type="InterPro" id="IPR012944">
    <property type="entry name" value="SusD_RagB_dom"/>
</dbReference>
<keyword evidence="10" id="KW-1185">Reference proteome</keyword>
<dbReference type="CDD" id="cd08977">
    <property type="entry name" value="SusD"/>
    <property type="match status" value="1"/>
</dbReference>
<evidence type="ECO:0000259" key="7">
    <source>
        <dbReference type="Pfam" id="PF07980"/>
    </source>
</evidence>
<keyword evidence="3 6" id="KW-0732">Signal</keyword>
<keyword evidence="4" id="KW-0472">Membrane</keyword>
<evidence type="ECO:0000313" key="10">
    <source>
        <dbReference type="Proteomes" id="UP001595935"/>
    </source>
</evidence>
<dbReference type="Pfam" id="PF14322">
    <property type="entry name" value="SusD-like_3"/>
    <property type="match status" value="1"/>
</dbReference>
<comment type="subcellular location">
    <subcellularLocation>
        <location evidence="1">Cell outer membrane</location>
    </subcellularLocation>
</comment>
<accession>A0ABV9PEN6</accession>
<evidence type="ECO:0000256" key="5">
    <source>
        <dbReference type="ARBA" id="ARBA00023237"/>
    </source>
</evidence>
<feature type="signal peptide" evidence="6">
    <location>
        <begin position="1"/>
        <end position="21"/>
    </location>
</feature>
<feature type="domain" description="SusD-like N-terminal" evidence="8">
    <location>
        <begin position="83"/>
        <end position="219"/>
    </location>
</feature>
<name>A0ABV9PEN6_9FLAO</name>
<evidence type="ECO:0000313" key="9">
    <source>
        <dbReference type="EMBL" id="MFC4748066.1"/>
    </source>
</evidence>
<reference evidence="10" key="1">
    <citation type="journal article" date="2019" name="Int. J. Syst. Evol. Microbiol.">
        <title>The Global Catalogue of Microorganisms (GCM) 10K type strain sequencing project: providing services to taxonomists for standard genome sequencing and annotation.</title>
        <authorList>
            <consortium name="The Broad Institute Genomics Platform"/>
            <consortium name="The Broad Institute Genome Sequencing Center for Infectious Disease"/>
            <person name="Wu L."/>
            <person name="Ma J."/>
        </authorList>
    </citation>
    <scope>NUCLEOTIDE SEQUENCE [LARGE SCALE GENOMIC DNA]</scope>
    <source>
        <strain evidence="10">WYCCWR 13023</strain>
    </source>
</reference>
<sequence length="484" mass="53351">MKKKFLLYAIFFSSLSLFTSCQDDLELTSTSVITSDSFWKTEDDAKAGVNGMYVNFRIQTQQNYYLLGGARSAEITGGVQSPLTLANYYNNNLTPQNIDVEWGGLYTVIHQANLVLKYVPQIQFSPSTVNEQKRYIAQAYSIRALCYFIMARSWGGVPIVTDPTENTNQSQYIIPRNTIQETFAFIKSDIDAAIANFPDVANNKTQLSLASAYALKADVNLWTAKQLSGGTADLNTALAAINAIPGTPTLLPAFKDVFAFDKKANAEVVFAVRYSLADLPSSLADNWNQFMFVGPSDFAPLTSAQAIAVFGTLGTGAGNAGISRVQPDITRFNFAATDTRKAATYQTLYNGTTPVVTGLVKYNGTVDGTIRRFVSDIIIYRWADILLMKAEIKNALGQDPTSEMNLVMQRADPSASFTNSTPTANDDVILKERLKELAFEGKSWWDIVRFNRTDLVPSMAGKKVLFPISQNTINFNPKIEQNPL</sequence>
<evidence type="ECO:0000256" key="3">
    <source>
        <dbReference type="ARBA" id="ARBA00022729"/>
    </source>
</evidence>
<dbReference type="EMBL" id="JBHSGV010000004">
    <property type="protein sequence ID" value="MFC4748066.1"/>
    <property type="molecule type" value="Genomic_DNA"/>
</dbReference>
<keyword evidence="5" id="KW-0998">Cell outer membrane</keyword>
<gene>
    <name evidence="9" type="ORF">ACFO5S_11445</name>
</gene>